<dbReference type="Proteomes" id="UP000217790">
    <property type="component" value="Unassembled WGS sequence"/>
</dbReference>
<dbReference type="STRING" id="47427.A0A2H3CSI6"/>
<dbReference type="InParanoid" id="A0A2H3CSI6"/>
<name>A0A2H3CSI6_ARMGA</name>
<proteinExistence type="predicted"/>
<evidence type="ECO:0000259" key="1">
    <source>
        <dbReference type="Pfam" id="PF12937"/>
    </source>
</evidence>
<dbReference type="SUPFAM" id="SSF52047">
    <property type="entry name" value="RNI-like"/>
    <property type="match status" value="1"/>
</dbReference>
<dbReference type="Pfam" id="PF12937">
    <property type="entry name" value="F-box-like"/>
    <property type="match status" value="1"/>
</dbReference>
<dbReference type="AlphaFoldDB" id="A0A2H3CSI6"/>
<sequence>MSAVRPRSLPELMGTLANENFIHIFQQLDDPKDLFHVVQTCTLFRNLAIRELYKHIRYTDTTSFKSNNSFWRGREDNMHEMPISVSFDGTLPLDKIRPLGAHHISIWARLLSFTSLDTLSFANCALPESESVCYLLGGMPNLRTLSFKQCVFVETPIPLCNGYGRFSGLPITDLTLLYNRTYHTIPAGDDHTFPAEGVMPHLQFTTSASLRSLTISWDTTVSSFFANDSREYSFSAALDKVNIHFSDPFPDAGHPLLDVNEAMRQHLGKFLRDECGGITELGLHSTELFVVGDIDCGDLSHLEKYTGPVALVRSITGPLQELAMRDLDLDVGKVIPALEAVAARRPNLGKLDITVISWDIEILYAVSQLFSDLRGLRIKYHDGYPDEAAILSMSSIFFHRFVNMTTLHIYNPQVPVRRYVYDDEEMWIDPPSPVMLPEREYELGPSASEDVLDLMMGWIKTCPNLTEMKWEKDRTLMRTSTSSEDKWYFKDDPQPKADESLSDHMMWYSRAY</sequence>
<keyword evidence="3" id="KW-1185">Reference proteome</keyword>
<gene>
    <name evidence="2" type="ORF">ARMGADRAFT_1017546</name>
</gene>
<evidence type="ECO:0000313" key="2">
    <source>
        <dbReference type="EMBL" id="PBK86029.1"/>
    </source>
</evidence>
<dbReference type="InterPro" id="IPR001810">
    <property type="entry name" value="F-box_dom"/>
</dbReference>
<accession>A0A2H3CSI6</accession>
<evidence type="ECO:0000313" key="3">
    <source>
        <dbReference type="Proteomes" id="UP000217790"/>
    </source>
</evidence>
<dbReference type="OMA" id="ISIWARL"/>
<organism evidence="2 3">
    <name type="scientific">Armillaria gallica</name>
    <name type="common">Bulbous honey fungus</name>
    <name type="synonym">Armillaria bulbosa</name>
    <dbReference type="NCBI Taxonomy" id="47427"/>
    <lineage>
        <taxon>Eukaryota</taxon>
        <taxon>Fungi</taxon>
        <taxon>Dikarya</taxon>
        <taxon>Basidiomycota</taxon>
        <taxon>Agaricomycotina</taxon>
        <taxon>Agaricomycetes</taxon>
        <taxon>Agaricomycetidae</taxon>
        <taxon>Agaricales</taxon>
        <taxon>Marasmiineae</taxon>
        <taxon>Physalacriaceae</taxon>
        <taxon>Armillaria</taxon>
    </lineage>
</organism>
<dbReference type="EMBL" id="KZ293686">
    <property type="protein sequence ID" value="PBK86029.1"/>
    <property type="molecule type" value="Genomic_DNA"/>
</dbReference>
<protein>
    <recommendedName>
        <fullName evidence="1">F-box domain-containing protein</fullName>
    </recommendedName>
</protein>
<reference evidence="3" key="1">
    <citation type="journal article" date="2017" name="Nat. Ecol. Evol.">
        <title>Genome expansion and lineage-specific genetic innovations in the forest pathogenic fungi Armillaria.</title>
        <authorList>
            <person name="Sipos G."/>
            <person name="Prasanna A.N."/>
            <person name="Walter M.C."/>
            <person name="O'Connor E."/>
            <person name="Balint B."/>
            <person name="Krizsan K."/>
            <person name="Kiss B."/>
            <person name="Hess J."/>
            <person name="Varga T."/>
            <person name="Slot J."/>
            <person name="Riley R."/>
            <person name="Boka B."/>
            <person name="Rigling D."/>
            <person name="Barry K."/>
            <person name="Lee J."/>
            <person name="Mihaltcheva S."/>
            <person name="LaButti K."/>
            <person name="Lipzen A."/>
            <person name="Waldron R."/>
            <person name="Moloney N.M."/>
            <person name="Sperisen C."/>
            <person name="Kredics L."/>
            <person name="Vagvoelgyi C."/>
            <person name="Patrignani A."/>
            <person name="Fitzpatrick D."/>
            <person name="Nagy I."/>
            <person name="Doyle S."/>
            <person name="Anderson J.B."/>
            <person name="Grigoriev I.V."/>
            <person name="Gueldener U."/>
            <person name="Muensterkoetter M."/>
            <person name="Nagy L.G."/>
        </authorList>
    </citation>
    <scope>NUCLEOTIDE SEQUENCE [LARGE SCALE GENOMIC DNA]</scope>
    <source>
        <strain evidence="3">Ar21-2</strain>
    </source>
</reference>
<feature type="domain" description="F-box" evidence="1">
    <location>
        <begin position="21"/>
        <end position="57"/>
    </location>
</feature>
<dbReference type="OrthoDB" id="5354526at2759"/>